<dbReference type="Proteomes" id="UP000618460">
    <property type="component" value="Unassembled WGS sequence"/>
</dbReference>
<gene>
    <name evidence="2" type="ORF">GCM10011351_07530</name>
</gene>
<name>A0A917WS95_9BACI</name>
<protein>
    <submittedName>
        <fullName evidence="2">Uncharacterized protein</fullName>
    </submittedName>
</protein>
<accession>A0A917WS95</accession>
<dbReference type="PANTHER" id="PTHR46124:SF2">
    <property type="entry name" value="D-AMINOACYL-TRNA DEACYLASE"/>
    <property type="match status" value="1"/>
</dbReference>
<dbReference type="InterPro" id="IPR018228">
    <property type="entry name" value="DNase_TatD-rel_CS"/>
</dbReference>
<keyword evidence="3" id="KW-1185">Reference proteome</keyword>
<evidence type="ECO:0000313" key="2">
    <source>
        <dbReference type="EMBL" id="GGM24282.1"/>
    </source>
</evidence>
<proteinExistence type="predicted"/>
<dbReference type="Gene3D" id="3.20.20.140">
    <property type="entry name" value="Metal-dependent hydrolases"/>
    <property type="match status" value="1"/>
</dbReference>
<sequence length="115" mass="13070">MHKVIDAHIHLDVYERSERLQILKELDQADVSALIAVSNDFKSAKSVLSLAKCDSRIKPAIGFHPEQELPSEAEMDWIMELIETHQDEIVAIGEVGLPYYTRQEDPGLVLKPYLE</sequence>
<dbReference type="Pfam" id="PF01026">
    <property type="entry name" value="TatD_DNase"/>
    <property type="match status" value="1"/>
</dbReference>
<dbReference type="InterPro" id="IPR032466">
    <property type="entry name" value="Metal_Hydrolase"/>
</dbReference>
<keyword evidence="1" id="KW-0378">Hydrolase</keyword>
<dbReference type="OrthoDB" id="9775608at2"/>
<dbReference type="PROSITE" id="PS01137">
    <property type="entry name" value="TATD_1"/>
    <property type="match status" value="1"/>
</dbReference>
<reference evidence="2" key="2">
    <citation type="submission" date="2020-09" db="EMBL/GenBank/DDBJ databases">
        <authorList>
            <person name="Sun Q."/>
            <person name="Zhou Y."/>
        </authorList>
    </citation>
    <scope>NUCLEOTIDE SEQUENCE</scope>
    <source>
        <strain evidence="2">CGMCC 1.6333</strain>
    </source>
</reference>
<dbReference type="EMBL" id="BMLG01000002">
    <property type="protein sequence ID" value="GGM24282.1"/>
    <property type="molecule type" value="Genomic_DNA"/>
</dbReference>
<reference evidence="2" key="1">
    <citation type="journal article" date="2014" name="Int. J. Syst. Evol. Microbiol.">
        <title>Complete genome sequence of Corynebacterium casei LMG S-19264T (=DSM 44701T), isolated from a smear-ripened cheese.</title>
        <authorList>
            <consortium name="US DOE Joint Genome Institute (JGI-PGF)"/>
            <person name="Walter F."/>
            <person name="Albersmeier A."/>
            <person name="Kalinowski J."/>
            <person name="Ruckert C."/>
        </authorList>
    </citation>
    <scope>NUCLEOTIDE SEQUENCE</scope>
    <source>
        <strain evidence="2">CGMCC 1.6333</strain>
    </source>
</reference>
<organism evidence="2 3">
    <name type="scientific">Paraliobacillus quinghaiensis</name>
    <dbReference type="NCBI Taxonomy" id="470815"/>
    <lineage>
        <taxon>Bacteria</taxon>
        <taxon>Bacillati</taxon>
        <taxon>Bacillota</taxon>
        <taxon>Bacilli</taxon>
        <taxon>Bacillales</taxon>
        <taxon>Bacillaceae</taxon>
        <taxon>Paraliobacillus</taxon>
    </lineage>
</organism>
<comment type="caution">
    <text evidence="2">The sequence shown here is derived from an EMBL/GenBank/DDBJ whole genome shotgun (WGS) entry which is preliminary data.</text>
</comment>
<dbReference type="AlphaFoldDB" id="A0A917WS95"/>
<evidence type="ECO:0000256" key="1">
    <source>
        <dbReference type="ARBA" id="ARBA00022801"/>
    </source>
</evidence>
<dbReference type="GO" id="GO:0016788">
    <property type="term" value="F:hydrolase activity, acting on ester bonds"/>
    <property type="evidence" value="ECO:0007669"/>
    <property type="project" value="InterPro"/>
</dbReference>
<dbReference type="PANTHER" id="PTHR46124">
    <property type="entry name" value="D-AMINOACYL-TRNA DEACYLASE"/>
    <property type="match status" value="1"/>
</dbReference>
<dbReference type="InterPro" id="IPR001130">
    <property type="entry name" value="TatD-like"/>
</dbReference>
<dbReference type="RefSeq" id="WP_117153123.1">
    <property type="nucleotide sequence ID" value="NZ_BMLG01000002.1"/>
</dbReference>
<dbReference type="SUPFAM" id="SSF51556">
    <property type="entry name" value="Metallo-dependent hydrolases"/>
    <property type="match status" value="1"/>
</dbReference>
<evidence type="ECO:0000313" key="3">
    <source>
        <dbReference type="Proteomes" id="UP000618460"/>
    </source>
</evidence>